<evidence type="ECO:0000259" key="4">
    <source>
        <dbReference type="PROSITE" id="PS50002"/>
    </source>
</evidence>
<dbReference type="PANTHER" id="PTHR12845:SF5">
    <property type="entry name" value="EPHEXIN, ISOFORM D"/>
    <property type="match status" value="1"/>
</dbReference>
<dbReference type="SMART" id="SM00326">
    <property type="entry name" value="SH3"/>
    <property type="match status" value="1"/>
</dbReference>
<feature type="region of interest" description="Disordered" evidence="3">
    <location>
        <begin position="455"/>
        <end position="507"/>
    </location>
</feature>
<dbReference type="InterPro" id="IPR011993">
    <property type="entry name" value="PH-like_dom_sf"/>
</dbReference>
<comment type="caution">
    <text evidence="6">The sequence shown here is derived from an EMBL/GenBank/DDBJ whole genome shotgun (WGS) entry which is preliminary data.</text>
</comment>
<keyword evidence="7" id="KW-1185">Reference proteome</keyword>
<dbReference type="InterPro" id="IPR035899">
    <property type="entry name" value="DBL_dom_sf"/>
</dbReference>
<dbReference type="SUPFAM" id="SSF48065">
    <property type="entry name" value="DBL homology domain (DH-domain)"/>
    <property type="match status" value="1"/>
</dbReference>
<dbReference type="Gene3D" id="1.20.900.10">
    <property type="entry name" value="Dbl homology (DH) domain"/>
    <property type="match status" value="1"/>
</dbReference>
<proteinExistence type="predicted"/>
<feature type="domain" description="SH3" evidence="4">
    <location>
        <begin position="1219"/>
        <end position="1280"/>
    </location>
</feature>
<evidence type="ECO:0000256" key="3">
    <source>
        <dbReference type="SAM" id="MobiDB-lite"/>
    </source>
</evidence>
<evidence type="ECO:0000313" key="7">
    <source>
        <dbReference type="Proteomes" id="UP000639338"/>
    </source>
</evidence>
<evidence type="ECO:0000259" key="5">
    <source>
        <dbReference type="PROSITE" id="PS50010"/>
    </source>
</evidence>
<evidence type="ECO:0000256" key="2">
    <source>
        <dbReference type="PROSITE-ProRule" id="PRU00192"/>
    </source>
</evidence>
<organism evidence="6 7">
    <name type="scientific">Aphidius gifuensis</name>
    <name type="common">Parasitoid wasp</name>
    <dbReference type="NCBI Taxonomy" id="684658"/>
    <lineage>
        <taxon>Eukaryota</taxon>
        <taxon>Metazoa</taxon>
        <taxon>Ecdysozoa</taxon>
        <taxon>Arthropoda</taxon>
        <taxon>Hexapoda</taxon>
        <taxon>Insecta</taxon>
        <taxon>Pterygota</taxon>
        <taxon>Neoptera</taxon>
        <taxon>Endopterygota</taxon>
        <taxon>Hymenoptera</taxon>
        <taxon>Apocrita</taxon>
        <taxon>Ichneumonoidea</taxon>
        <taxon>Braconidae</taxon>
        <taxon>Aphidiinae</taxon>
        <taxon>Aphidius</taxon>
    </lineage>
</organism>
<dbReference type="Pfam" id="PF00621">
    <property type="entry name" value="RhoGEF"/>
    <property type="match status" value="1"/>
</dbReference>
<dbReference type="GO" id="GO:0005085">
    <property type="term" value="F:guanyl-nucleotide exchange factor activity"/>
    <property type="evidence" value="ECO:0007669"/>
    <property type="project" value="InterPro"/>
</dbReference>
<reference evidence="6 7" key="1">
    <citation type="submission" date="2020-08" db="EMBL/GenBank/DDBJ databases">
        <title>Aphidius gifuensis genome sequencing and assembly.</title>
        <authorList>
            <person name="Du Z."/>
        </authorList>
    </citation>
    <scope>NUCLEOTIDE SEQUENCE [LARGE SCALE GENOMIC DNA]</scope>
    <source>
        <strain evidence="6">YNYX2018</strain>
        <tissue evidence="6">Adults</tissue>
    </source>
</reference>
<dbReference type="PROSITE" id="PS50002">
    <property type="entry name" value="SH3"/>
    <property type="match status" value="1"/>
</dbReference>
<feature type="region of interest" description="Disordered" evidence="3">
    <location>
        <begin position="639"/>
        <end position="669"/>
    </location>
</feature>
<protein>
    <recommendedName>
        <fullName evidence="8">Rho guanine nucleotide exchange factor</fullName>
    </recommendedName>
</protein>
<evidence type="ECO:0000313" key="6">
    <source>
        <dbReference type="EMBL" id="KAF7992630.1"/>
    </source>
</evidence>
<dbReference type="OrthoDB" id="27593at2759"/>
<feature type="compositionally biased region" description="Basic residues" evidence="3">
    <location>
        <begin position="480"/>
        <end position="503"/>
    </location>
</feature>
<dbReference type="CDD" id="cd01221">
    <property type="entry name" value="PH_ephexin"/>
    <property type="match status" value="1"/>
</dbReference>
<keyword evidence="1 2" id="KW-0728">SH3 domain</keyword>
<feature type="compositionally biased region" description="Low complexity" evidence="3">
    <location>
        <begin position="639"/>
        <end position="653"/>
    </location>
</feature>
<feature type="domain" description="DH" evidence="5">
    <location>
        <begin position="874"/>
        <end position="1060"/>
    </location>
</feature>
<dbReference type="Pfam" id="PF00018">
    <property type="entry name" value="SH3_1"/>
    <property type="match status" value="1"/>
</dbReference>
<dbReference type="Gene3D" id="2.30.29.30">
    <property type="entry name" value="Pleckstrin-homology domain (PH domain)/Phosphotyrosine-binding domain (PTB)"/>
    <property type="match status" value="1"/>
</dbReference>
<dbReference type="InterPro" id="IPR047270">
    <property type="entry name" value="PH_ephexin"/>
</dbReference>
<dbReference type="CDD" id="cd11793">
    <property type="entry name" value="SH3_ephexin1_like"/>
    <property type="match status" value="1"/>
</dbReference>
<dbReference type="SMART" id="SM00325">
    <property type="entry name" value="RhoGEF"/>
    <property type="match status" value="1"/>
</dbReference>
<dbReference type="PANTHER" id="PTHR12845">
    <property type="entry name" value="GUANINE NUCLEOTIDE EXCHANGE FACTOR"/>
    <property type="match status" value="1"/>
</dbReference>
<dbReference type="SUPFAM" id="SSF50729">
    <property type="entry name" value="PH domain-like"/>
    <property type="match status" value="1"/>
</dbReference>
<dbReference type="Gene3D" id="2.30.30.40">
    <property type="entry name" value="SH3 Domains"/>
    <property type="match status" value="1"/>
</dbReference>
<evidence type="ECO:0000256" key="1">
    <source>
        <dbReference type="ARBA" id="ARBA00022443"/>
    </source>
</evidence>
<dbReference type="PROSITE" id="PS50010">
    <property type="entry name" value="DH_2"/>
    <property type="match status" value="1"/>
</dbReference>
<dbReference type="Proteomes" id="UP000639338">
    <property type="component" value="Unassembled WGS sequence"/>
</dbReference>
<dbReference type="InterPro" id="IPR000219">
    <property type="entry name" value="DH_dom"/>
</dbReference>
<gene>
    <name evidence="6" type="ORF">HCN44_004974</name>
</gene>
<accession>A0A835CTS6</accession>
<feature type="region of interest" description="Disordered" evidence="3">
    <location>
        <begin position="819"/>
        <end position="839"/>
    </location>
</feature>
<dbReference type="EMBL" id="JACMRX010000003">
    <property type="protein sequence ID" value="KAF7992630.1"/>
    <property type="molecule type" value="Genomic_DNA"/>
</dbReference>
<sequence>MFDDNENIDIKNMVMNNKICNKSFLHKNNSDKFEGLALKKTKLSLQLVPTDIEIEKVISINERDDNQDQSTQISKEYIEEHKNSNITVENVIKENDVCEKNKETGGKNKEIKYEKEKGVPVNLNDVVDNHANKEAIDILQDEKNFNINILNKIESPNNQIKEQTTCSNFKTQPNWGFTNVFNTSEPKKKPKKIIKKIRTIDTIDRKNSISSIAEIIYTKNNNLNKENNDNSIKPSFLEKYKITINKNENNIDKKIIIINDDNYNNSLQQSKLNQSFLWTHLQKESDTLKKNNNVKKNDDLENYDDVENFQINDDVYDDIALSSTIGRISSSTIDYTDDEFEVYDDVMTPSEQNEKTLSNKIQIDEKNIILNKRESNNNISLKDFNFPDDNEIITNNNNNNYSTIIDDNDPIYDDIIYNNNSVKIESRVNSIYAGGSFISEEINSIYANDSDWEDVDDSNDDLSKNHSPNGGKHDSLNTQFKKKNRRTRKNRNLLKSKGSRKNSVRSGKSIIRRSTISVAVSLGTGSILLVGIAANGTDESLRDLTTTTTTTDDTTTINKSSTSSSCYTSFDNIKNDKSCYNFTHGLVQMRTLEHDEASMDTQETSCYVLEDTSDDSNYETVEIELLQSDNSIQEKIDDTINNNSNDDNINNSSLEIKPMTLPPPRESSLTETFGKRMKMLRRTWSMTKVSLGRIRKKTMNDNDNITNDYTINDNIKLKTSQVFNLKKHFQRSLSSKSSLSKFYLDNDYVDDMTNLKNNNFYSNEEIYESNNWFNRSGSWKNNSLRKNQESCSDDYNMLAEEPLYQYYAAAKVHGEFQINSDDYDEDDDDDEDDYSTSLPQTLDMGTLAHRTLWCETSQVLQSDILDKLTPEEKKIQEAKFEIITSEASYLNSLRVLVTEFMINHKLVHEDLSPHERDKLFGQVPNVLIASENFLSELEKIWNNDIMLNGLPQIILQHADKCCKNYIDYCSNQVYIDTTLKSLKIKKNSTFIDNVMKIESHPACQSLSLHSFLMLPLQRITRLPLLADAVLSKLSTDHIEREDWEKVLAVLGKIVRDCNEAARNTGRIVDIENLSKKLEYSSKIIPIDLTGRYLVRSGCVKTILSKTGTDYVLTFRKKYQKTILHIFLLNDYILITKIKTNDCYIVIDACKRCLIELEKVQDETQFTGKYSMILTLLENHCGKHVEYILSCDNQTERERWLDAMSPPKSNLLGETLYETWDCPQVVTLHSYSPNQPDELSFQPGEVIKVLRKLPDGWYEGEKLVGDEKGWFPGNYTKEVPSEHVRAKNLRQQHRFLALSHAFTQQLNNPNR</sequence>
<dbReference type="InterPro" id="IPR001452">
    <property type="entry name" value="SH3_domain"/>
</dbReference>
<dbReference type="InterPro" id="IPR047271">
    <property type="entry name" value="Ephexin-like"/>
</dbReference>
<name>A0A835CTS6_APHGI</name>
<dbReference type="PRINTS" id="PR00452">
    <property type="entry name" value="SH3DOMAIN"/>
</dbReference>
<dbReference type="InterPro" id="IPR036028">
    <property type="entry name" value="SH3-like_dom_sf"/>
</dbReference>
<evidence type="ECO:0008006" key="8">
    <source>
        <dbReference type="Google" id="ProtNLM"/>
    </source>
</evidence>
<dbReference type="SUPFAM" id="SSF50044">
    <property type="entry name" value="SH3-domain"/>
    <property type="match status" value="1"/>
</dbReference>
<feature type="compositionally biased region" description="Acidic residues" evidence="3">
    <location>
        <begin position="821"/>
        <end position="834"/>
    </location>
</feature>